<evidence type="ECO:0000313" key="1">
    <source>
        <dbReference type="EMBL" id="SHJ82679.1"/>
    </source>
</evidence>
<dbReference type="Proteomes" id="UP000184536">
    <property type="component" value="Unassembled WGS sequence"/>
</dbReference>
<evidence type="ECO:0000313" key="2">
    <source>
        <dbReference type="Proteomes" id="UP000184536"/>
    </source>
</evidence>
<gene>
    <name evidence="1" type="ORF">SAMN02745975_02977</name>
</gene>
<organism evidence="1 2">
    <name type="scientific">Geosporobacter subterraneus DSM 17957</name>
    <dbReference type="NCBI Taxonomy" id="1121919"/>
    <lineage>
        <taxon>Bacteria</taxon>
        <taxon>Bacillati</taxon>
        <taxon>Bacillota</taxon>
        <taxon>Clostridia</taxon>
        <taxon>Peptostreptococcales</taxon>
        <taxon>Thermotaleaceae</taxon>
        <taxon>Geosporobacter</taxon>
    </lineage>
</organism>
<protein>
    <submittedName>
        <fullName evidence="1">Uncharacterized protein</fullName>
    </submittedName>
</protein>
<dbReference type="EMBL" id="FQZV01000044">
    <property type="protein sequence ID" value="SHJ82679.1"/>
    <property type="molecule type" value="Genomic_DNA"/>
</dbReference>
<keyword evidence="2" id="KW-1185">Reference proteome</keyword>
<dbReference type="RefSeq" id="WP_190014567.1">
    <property type="nucleotide sequence ID" value="NZ_FQZV01000044.1"/>
</dbReference>
<accession>A0A1M6MGS4</accession>
<proteinExistence type="predicted"/>
<name>A0A1M6MGS4_9FIRM</name>
<dbReference type="AlphaFoldDB" id="A0A1M6MGS4"/>
<sequence>MIKKYKMRRGCMYYIKVKEFNSKWQERIYRWKLSLKGWTFEELQD</sequence>
<reference evidence="2" key="1">
    <citation type="submission" date="2016-11" db="EMBL/GenBank/DDBJ databases">
        <authorList>
            <person name="Varghese N."/>
            <person name="Submissions S."/>
        </authorList>
    </citation>
    <scope>NUCLEOTIDE SEQUENCE [LARGE SCALE GENOMIC DNA]</scope>
    <source>
        <strain evidence="2">DSM 17957</strain>
    </source>
</reference>